<evidence type="ECO:0000256" key="1">
    <source>
        <dbReference type="SAM" id="MobiDB-lite"/>
    </source>
</evidence>
<keyword evidence="2" id="KW-0472">Membrane</keyword>
<feature type="transmembrane region" description="Helical" evidence="2">
    <location>
        <begin position="291"/>
        <end position="312"/>
    </location>
</feature>
<evidence type="ECO:0000313" key="5">
    <source>
        <dbReference type="Proteomes" id="UP001370758"/>
    </source>
</evidence>
<evidence type="ECO:0008006" key="6">
    <source>
        <dbReference type="Google" id="ProtNLM"/>
    </source>
</evidence>
<gene>
    <name evidence="4" type="ORF">TWF481_003162</name>
</gene>
<sequence>MPGPKIIAISLSLSHLFTTATAQFATAYSFTQFSTTPLATYSFGGSLENFNPPADCTVGDVYSASTEIFLDTSTATSRQIWSWLSAGCHSDGPRSCCPTNWGETLYYTSTGGSCPPGYSRMPSATTEFFTVGTVYYYPVISLTSGTKAAFPCCPTISYTHLRASTSGVALPRIMLTTTLTTSSTREYVKALCNYLQSDNLEVFLSSSLTYSIFRRYLANPIYIFDDDAVFNEVTTTTSSGGTDPTSSPPSTPASPGVSATTSTEPSKSAIAGGDEGEGSGDGKKSGLSTGAIVGIAVGVAVPVLLIAIYLTYRFTRKASGAVGGGAAAGGSWGKSNKTEVGAMEPGIMENPAEYGGIHGGSKA</sequence>
<keyword evidence="2" id="KW-1133">Transmembrane helix</keyword>
<name>A0AAV9VRM2_9PEZI</name>
<protein>
    <recommendedName>
        <fullName evidence="6">Mid2 domain-containing protein</fullName>
    </recommendedName>
</protein>
<keyword evidence="3" id="KW-0732">Signal</keyword>
<accession>A0AAV9VRM2</accession>
<comment type="caution">
    <text evidence="4">The sequence shown here is derived from an EMBL/GenBank/DDBJ whole genome shotgun (WGS) entry which is preliminary data.</text>
</comment>
<keyword evidence="5" id="KW-1185">Reference proteome</keyword>
<dbReference type="AlphaFoldDB" id="A0AAV9VRM2"/>
<evidence type="ECO:0000256" key="2">
    <source>
        <dbReference type="SAM" id="Phobius"/>
    </source>
</evidence>
<evidence type="ECO:0000313" key="4">
    <source>
        <dbReference type="EMBL" id="KAK6495134.1"/>
    </source>
</evidence>
<evidence type="ECO:0000256" key="3">
    <source>
        <dbReference type="SAM" id="SignalP"/>
    </source>
</evidence>
<feature type="signal peptide" evidence="3">
    <location>
        <begin position="1"/>
        <end position="22"/>
    </location>
</feature>
<keyword evidence="2" id="KW-0812">Transmembrane</keyword>
<reference evidence="4 5" key="1">
    <citation type="submission" date="2023-08" db="EMBL/GenBank/DDBJ databases">
        <authorList>
            <person name="Palmer J.M."/>
        </authorList>
    </citation>
    <scope>NUCLEOTIDE SEQUENCE [LARGE SCALE GENOMIC DNA]</scope>
    <source>
        <strain evidence="4 5">TWF481</strain>
    </source>
</reference>
<feature type="compositionally biased region" description="Low complexity" evidence="1">
    <location>
        <begin position="253"/>
        <end position="263"/>
    </location>
</feature>
<feature type="compositionally biased region" description="Low complexity" evidence="1">
    <location>
        <begin position="235"/>
        <end position="245"/>
    </location>
</feature>
<proteinExistence type="predicted"/>
<dbReference type="EMBL" id="JAVHJL010000013">
    <property type="protein sequence ID" value="KAK6495134.1"/>
    <property type="molecule type" value="Genomic_DNA"/>
</dbReference>
<feature type="chain" id="PRO_5043664876" description="Mid2 domain-containing protein" evidence="3">
    <location>
        <begin position="23"/>
        <end position="363"/>
    </location>
</feature>
<feature type="region of interest" description="Disordered" evidence="1">
    <location>
        <begin position="235"/>
        <end position="284"/>
    </location>
</feature>
<organism evidence="4 5">
    <name type="scientific">Arthrobotrys musiformis</name>
    <dbReference type="NCBI Taxonomy" id="47236"/>
    <lineage>
        <taxon>Eukaryota</taxon>
        <taxon>Fungi</taxon>
        <taxon>Dikarya</taxon>
        <taxon>Ascomycota</taxon>
        <taxon>Pezizomycotina</taxon>
        <taxon>Orbiliomycetes</taxon>
        <taxon>Orbiliales</taxon>
        <taxon>Orbiliaceae</taxon>
        <taxon>Arthrobotrys</taxon>
    </lineage>
</organism>
<dbReference type="Proteomes" id="UP001370758">
    <property type="component" value="Unassembled WGS sequence"/>
</dbReference>